<name>A0A6C0IEV7_9ZZZZ</name>
<sequence>MAFLIYYKIIQIIHLSEFYNNKNIFVILFVIFIYI</sequence>
<proteinExistence type="predicted"/>
<dbReference type="EMBL" id="MN740167">
    <property type="protein sequence ID" value="QHT91691.1"/>
    <property type="molecule type" value="Genomic_DNA"/>
</dbReference>
<accession>A0A6C0IEV7</accession>
<organism evidence="1">
    <name type="scientific">viral metagenome</name>
    <dbReference type="NCBI Taxonomy" id="1070528"/>
    <lineage>
        <taxon>unclassified sequences</taxon>
        <taxon>metagenomes</taxon>
        <taxon>organismal metagenomes</taxon>
    </lineage>
</organism>
<protein>
    <submittedName>
        <fullName evidence="1">Uncharacterized protein</fullName>
    </submittedName>
</protein>
<evidence type="ECO:0000313" key="1">
    <source>
        <dbReference type="EMBL" id="QHT91691.1"/>
    </source>
</evidence>
<dbReference type="AlphaFoldDB" id="A0A6C0IEV7"/>
<reference evidence="1" key="1">
    <citation type="journal article" date="2020" name="Nature">
        <title>Giant virus diversity and host interactions through global metagenomics.</title>
        <authorList>
            <person name="Schulz F."/>
            <person name="Roux S."/>
            <person name="Paez-Espino D."/>
            <person name="Jungbluth S."/>
            <person name="Walsh D.A."/>
            <person name="Denef V.J."/>
            <person name="McMahon K.D."/>
            <person name="Konstantinidis K.T."/>
            <person name="Eloe-Fadrosh E.A."/>
            <person name="Kyrpides N.C."/>
            <person name="Woyke T."/>
        </authorList>
    </citation>
    <scope>NUCLEOTIDE SEQUENCE</scope>
    <source>
        <strain evidence="1">GVMAG-M-3300023184-86</strain>
    </source>
</reference>